<accession>D4CXM7</accession>
<sequence length="365" mass="42935">MIFMDNKVQWNKKKLIYKLDDNENPLKTNFFSFYKNGKKILNNFLIRVIDEKEVEIEGNFSEEYTLKVNNINYLFNEDLDKNENNENKNSAGVKKEIKEIEFEEDFYEVDKKYKITLNDDIILIENLEENIKLSINNSGIKINKEIKPFQIIIEQYTNEIYPDFPYKKTKLNVENKYEIKRKTNVIYKIKIGDTYYIVKEVPRFYWSNIKDLKEFLKDTSLEFSNKTDEQFKKLIQEKSVYLKRRFGLNKSSIEDIEYFPLYKKLVNLYCLYDIISLSFINGVNSDLNNGSINSAGSNLKLGNFSTGVDGGANGSILSTQLVKNMIDVTEKDLYASLYKKHGIAYRKNLEQRGGVFCAEQIFFKI</sequence>
<dbReference type="HOGENOM" id="CLU_917518_0_0_0"/>
<proteinExistence type="predicted"/>
<reference evidence="1 2" key="1">
    <citation type="submission" date="2010-02" db="EMBL/GenBank/DDBJ databases">
        <authorList>
            <person name="Weinstock G."/>
            <person name="Sodergren E."/>
            <person name="Clifton S."/>
            <person name="Fulton L."/>
            <person name="Fulton B."/>
            <person name="Courtney L."/>
            <person name="Fronick C."/>
            <person name="Harrison M."/>
            <person name="Strong C."/>
            <person name="Farmer C."/>
            <person name="Delahaunty K."/>
            <person name="Markovic C."/>
            <person name="Hall O."/>
            <person name="Minx P."/>
            <person name="Tomlinson C."/>
            <person name="Mitreva M."/>
            <person name="Nelson J."/>
            <person name="Hou S."/>
            <person name="Wollam A."/>
            <person name="Pepin K.H."/>
            <person name="Johnson M."/>
            <person name="Bhonagiri V."/>
            <person name="Zhang X."/>
            <person name="Suruliraj S."/>
            <person name="Warren W."/>
            <person name="Chinwalla A."/>
            <person name="Mardis E.R."/>
            <person name="Wilson R.K."/>
        </authorList>
    </citation>
    <scope>NUCLEOTIDE SEQUENCE [LARGE SCALE GENOMIC DNA]</scope>
    <source>
        <strain evidence="1 2">ATCC 33693</strain>
    </source>
</reference>
<protein>
    <submittedName>
        <fullName evidence="1">Uncharacterized protein</fullName>
    </submittedName>
</protein>
<dbReference type="EMBL" id="ACJY01000101">
    <property type="protein sequence ID" value="EFE85866.1"/>
    <property type="molecule type" value="Genomic_DNA"/>
</dbReference>
<evidence type="ECO:0000313" key="2">
    <source>
        <dbReference type="Proteomes" id="UP000003748"/>
    </source>
</evidence>
<comment type="caution">
    <text evidence="1">The sequence shown here is derived from an EMBL/GenBank/DDBJ whole genome shotgun (WGS) entry which is preliminary data.</text>
</comment>
<dbReference type="Proteomes" id="UP000003748">
    <property type="component" value="Unassembled WGS sequence"/>
</dbReference>
<gene>
    <name evidence="1" type="ORF">FUSPEROL_02224</name>
</gene>
<dbReference type="AlphaFoldDB" id="D4CXM7"/>
<name>D4CXM7_9FUSO</name>
<dbReference type="STRING" id="546275.FUSPEROL_02224"/>
<evidence type="ECO:0000313" key="1">
    <source>
        <dbReference type="EMBL" id="EFE85866.1"/>
    </source>
</evidence>
<organism evidence="1 2">
    <name type="scientific">Fusobacterium periodonticum ATCC 33693</name>
    <dbReference type="NCBI Taxonomy" id="546275"/>
    <lineage>
        <taxon>Bacteria</taxon>
        <taxon>Fusobacteriati</taxon>
        <taxon>Fusobacteriota</taxon>
        <taxon>Fusobacteriia</taxon>
        <taxon>Fusobacteriales</taxon>
        <taxon>Fusobacteriaceae</taxon>
        <taxon>Fusobacterium</taxon>
    </lineage>
</organism>